<dbReference type="KEGG" id="camu:CA2015_4214"/>
<dbReference type="InterPro" id="IPR011060">
    <property type="entry name" value="RibuloseP-bd_barrel"/>
</dbReference>
<evidence type="ECO:0000313" key="1">
    <source>
        <dbReference type="EMBL" id="AKP53563.1"/>
    </source>
</evidence>
<proteinExistence type="predicted"/>
<name>A0A0H4PKM9_9BACT</name>
<protein>
    <submittedName>
        <fullName evidence="1">Phosphoribosylanthranilate isomerase</fullName>
    </submittedName>
</protein>
<dbReference type="STRING" id="320787.CA2015_4214"/>
<dbReference type="Proteomes" id="UP000036520">
    <property type="component" value="Chromosome"/>
</dbReference>
<reference evidence="1 2" key="1">
    <citation type="submission" date="2015-07" db="EMBL/GenBank/DDBJ databases">
        <authorList>
            <person name="Kim K.M."/>
        </authorList>
    </citation>
    <scope>NUCLEOTIDE SEQUENCE [LARGE SCALE GENOMIC DNA]</scope>
    <source>
        <strain evidence="1 2">KCTC 12363</strain>
    </source>
</reference>
<keyword evidence="1" id="KW-0413">Isomerase</keyword>
<organism evidence="1 2">
    <name type="scientific">Cyclobacterium amurskyense</name>
    <dbReference type="NCBI Taxonomy" id="320787"/>
    <lineage>
        <taxon>Bacteria</taxon>
        <taxon>Pseudomonadati</taxon>
        <taxon>Bacteroidota</taxon>
        <taxon>Cytophagia</taxon>
        <taxon>Cytophagales</taxon>
        <taxon>Cyclobacteriaceae</taxon>
        <taxon>Cyclobacterium</taxon>
    </lineage>
</organism>
<dbReference type="PATRIC" id="fig|320787.5.peg.4624"/>
<dbReference type="SUPFAM" id="SSF51366">
    <property type="entry name" value="Ribulose-phoshate binding barrel"/>
    <property type="match status" value="1"/>
</dbReference>
<dbReference type="RefSeq" id="WP_048643659.1">
    <property type="nucleotide sequence ID" value="NZ_CAXBGM010000007.1"/>
</dbReference>
<sequence>MALKTFVKISNVNNLSDARYCSGMYVNLMGFSLEKDNEYYVNPTAFKEITDWLSGLEYVAEFSNSHPAQILETLAQYEGFSFIQIEERLHLPMLKNTSYALIYKYTLTNEDELDELLDYAITLKENNVMLNLEAESAMEITPVVQEKIKNIAAKCELLLGFGFDDKNIEQLLDSTPLKGISMKAGHEIRPGIKDFDELADILETLELEG</sequence>
<gene>
    <name evidence="1" type="ORF">CA2015_4214</name>
</gene>
<keyword evidence="2" id="KW-1185">Reference proteome</keyword>
<dbReference type="EMBL" id="CP012040">
    <property type="protein sequence ID" value="AKP53563.1"/>
    <property type="molecule type" value="Genomic_DNA"/>
</dbReference>
<dbReference type="InterPro" id="IPR013785">
    <property type="entry name" value="Aldolase_TIM"/>
</dbReference>
<accession>A0A0H4PKM9</accession>
<dbReference type="OrthoDB" id="941905at2"/>
<dbReference type="GO" id="GO:0016853">
    <property type="term" value="F:isomerase activity"/>
    <property type="evidence" value="ECO:0007669"/>
    <property type="project" value="UniProtKB-KW"/>
</dbReference>
<dbReference type="Gene3D" id="3.20.20.70">
    <property type="entry name" value="Aldolase class I"/>
    <property type="match status" value="1"/>
</dbReference>
<dbReference type="AlphaFoldDB" id="A0A0H4PKM9"/>
<evidence type="ECO:0000313" key="2">
    <source>
        <dbReference type="Proteomes" id="UP000036520"/>
    </source>
</evidence>